<evidence type="ECO:0000313" key="1">
    <source>
        <dbReference type="EMBL" id="NYT46561.1"/>
    </source>
</evidence>
<dbReference type="AlphaFoldDB" id="A0A7Z0MMR1"/>
<comment type="caution">
    <text evidence="1">The sequence shown here is derived from an EMBL/GenBank/DDBJ whole genome shotgun (WGS) entry which is preliminary data.</text>
</comment>
<accession>A0A7Z0MMR1</accession>
<gene>
    <name evidence="1" type="ORF">H0A75_01555</name>
</gene>
<proteinExistence type="predicted"/>
<dbReference type="Proteomes" id="UP000537890">
    <property type="component" value="Unassembled WGS sequence"/>
</dbReference>
<reference evidence="1 2" key="1">
    <citation type="submission" date="2020-05" db="EMBL/GenBank/DDBJ databases">
        <title>Horizontal transmission and recombination maintain forever young bacterial symbiont genomes.</title>
        <authorList>
            <person name="Russell S.L."/>
            <person name="Pepper-Tunick E."/>
            <person name="Svedberg J."/>
            <person name="Byrne A."/>
            <person name="Ruelas Castillo J."/>
            <person name="Vollmers C."/>
            <person name="Beinart R.A."/>
            <person name="Corbett-Detig R."/>
        </authorList>
    </citation>
    <scope>NUCLEOTIDE SEQUENCE [LARGE SCALE GENOMIC DNA]</scope>
    <source>
        <strain evidence="1">4727-3</strain>
    </source>
</reference>
<organism evidence="1 2">
    <name type="scientific">Candidatus Methanofishera endochildressiae</name>
    <dbReference type="NCBI Taxonomy" id="2738884"/>
    <lineage>
        <taxon>Bacteria</taxon>
        <taxon>Pseudomonadati</taxon>
        <taxon>Pseudomonadota</taxon>
        <taxon>Gammaproteobacteria</taxon>
        <taxon>Candidatus Methanofishera</taxon>
    </lineage>
</organism>
<evidence type="ECO:0000313" key="2">
    <source>
        <dbReference type="Proteomes" id="UP000537890"/>
    </source>
</evidence>
<sequence>MKVTAEVCLHCGERLYAESVVKVFEEIRSKLRKQEFSHFSNLGQSFTVDKDWFNDAI</sequence>
<dbReference type="EMBL" id="JACCHS010000015">
    <property type="protein sequence ID" value="NYT46561.1"/>
    <property type="molecule type" value="Genomic_DNA"/>
</dbReference>
<name>A0A7Z0MMR1_9GAMM</name>
<evidence type="ECO:0008006" key="3">
    <source>
        <dbReference type="Google" id="ProtNLM"/>
    </source>
</evidence>
<protein>
    <recommendedName>
        <fullName evidence="3">YgiT-type zinc finger protein</fullName>
    </recommendedName>
</protein>